<sequence length="39" mass="4431">MADMCGFMCARMCSCVYASKCVCLWLFILHKCLCICEVT</sequence>
<protein>
    <submittedName>
        <fullName evidence="1">Uncharacterized protein</fullName>
    </submittedName>
</protein>
<dbReference type="AlphaFoldDB" id="A0A0E9PES0"/>
<accession>A0A0E9PES0</accession>
<name>A0A0E9PES0_ANGAN</name>
<evidence type="ECO:0000313" key="1">
    <source>
        <dbReference type="EMBL" id="JAH03034.1"/>
    </source>
</evidence>
<reference evidence="1" key="1">
    <citation type="submission" date="2014-11" db="EMBL/GenBank/DDBJ databases">
        <authorList>
            <person name="Amaro Gonzalez C."/>
        </authorList>
    </citation>
    <scope>NUCLEOTIDE SEQUENCE</scope>
</reference>
<organism evidence="1">
    <name type="scientific">Anguilla anguilla</name>
    <name type="common">European freshwater eel</name>
    <name type="synonym">Muraena anguilla</name>
    <dbReference type="NCBI Taxonomy" id="7936"/>
    <lineage>
        <taxon>Eukaryota</taxon>
        <taxon>Metazoa</taxon>
        <taxon>Chordata</taxon>
        <taxon>Craniata</taxon>
        <taxon>Vertebrata</taxon>
        <taxon>Euteleostomi</taxon>
        <taxon>Actinopterygii</taxon>
        <taxon>Neopterygii</taxon>
        <taxon>Teleostei</taxon>
        <taxon>Anguilliformes</taxon>
        <taxon>Anguillidae</taxon>
        <taxon>Anguilla</taxon>
    </lineage>
</organism>
<proteinExistence type="predicted"/>
<dbReference type="EMBL" id="GBXM01105543">
    <property type="protein sequence ID" value="JAH03034.1"/>
    <property type="molecule type" value="Transcribed_RNA"/>
</dbReference>
<reference evidence="1" key="2">
    <citation type="journal article" date="2015" name="Fish Shellfish Immunol.">
        <title>Early steps in the European eel (Anguilla anguilla)-Vibrio vulnificus interaction in the gills: Role of the RtxA13 toxin.</title>
        <authorList>
            <person name="Callol A."/>
            <person name="Pajuelo D."/>
            <person name="Ebbesson L."/>
            <person name="Teles M."/>
            <person name="MacKenzie S."/>
            <person name="Amaro C."/>
        </authorList>
    </citation>
    <scope>NUCLEOTIDE SEQUENCE</scope>
</reference>